<keyword evidence="6" id="KW-0406">Ion transport</keyword>
<keyword evidence="5" id="KW-0408">Iron</keyword>
<keyword evidence="9" id="KW-0547">Nucleotide-binding</keyword>
<name>A0A271K883_9HYPH</name>
<evidence type="ECO:0000256" key="2">
    <source>
        <dbReference type="ARBA" id="ARBA00022448"/>
    </source>
</evidence>
<dbReference type="SUPFAM" id="SSF52540">
    <property type="entry name" value="P-loop containing nucleoside triphosphate hydrolases"/>
    <property type="match status" value="1"/>
</dbReference>
<proteinExistence type="predicted"/>
<dbReference type="GO" id="GO:0006302">
    <property type="term" value="P:double-strand break repair"/>
    <property type="evidence" value="ECO:0007669"/>
    <property type="project" value="InterPro"/>
</dbReference>
<accession>A0A271K883</accession>
<dbReference type="GO" id="GO:0016887">
    <property type="term" value="F:ATP hydrolysis activity"/>
    <property type="evidence" value="ECO:0007669"/>
    <property type="project" value="InterPro"/>
</dbReference>
<keyword evidence="4" id="KW-0410">Iron transport</keyword>
<dbReference type="GO" id="GO:0005524">
    <property type="term" value="F:ATP binding"/>
    <property type="evidence" value="ECO:0007669"/>
    <property type="project" value="UniProtKB-KW"/>
</dbReference>
<dbReference type="Proteomes" id="UP000215931">
    <property type="component" value="Unassembled WGS sequence"/>
</dbReference>
<dbReference type="AlphaFoldDB" id="A0A271K883"/>
<keyword evidence="7" id="KW-0472">Membrane</keyword>
<protein>
    <submittedName>
        <fullName evidence="9">ATP-binding protein</fullName>
    </submittedName>
</protein>
<dbReference type="InterPro" id="IPR051535">
    <property type="entry name" value="Siderophore_ABC-ATPase"/>
</dbReference>
<dbReference type="Pfam" id="PF13304">
    <property type="entry name" value="AAA_21"/>
    <property type="match status" value="1"/>
</dbReference>
<dbReference type="SMART" id="SM00382">
    <property type="entry name" value="AAA"/>
    <property type="match status" value="1"/>
</dbReference>
<dbReference type="RefSeq" id="WP_095521703.1">
    <property type="nucleotide sequence ID" value="NZ_NPKH01000039.1"/>
</dbReference>
<sequence>MAPRKQLTRLNAPYLKRILIEPSRVADWEKYPWNLPIFRSHDFELEFTTPITIIVGENGTGKSTLLEAIGALAGYDEAGGGKGYMPIDHSRAIDKSGAALAATLRGHWLPKVTAGWFFRAESFYSVARYLDQAALDSGAAPPDFLSWSHGEAFIRFFEERCRRQGIYILDEPESALSPTRQIELIRMLRRMDLSGTAQVIMATHSPLLMACPGARLFRISRFGLDPTDFHDTDHFRMMRSFCNDPDGFLAEALYEDEA</sequence>
<dbReference type="OrthoDB" id="9784297at2"/>
<organism evidence="9 10">
    <name type="scientific">Mesorhizobium wenxiniae</name>
    <dbReference type="NCBI Taxonomy" id="2014805"/>
    <lineage>
        <taxon>Bacteria</taxon>
        <taxon>Pseudomonadati</taxon>
        <taxon>Pseudomonadota</taxon>
        <taxon>Alphaproteobacteria</taxon>
        <taxon>Hyphomicrobiales</taxon>
        <taxon>Phyllobacteriaceae</taxon>
        <taxon>Mesorhizobium</taxon>
    </lineage>
</organism>
<dbReference type="InterPro" id="IPR003959">
    <property type="entry name" value="ATPase_AAA_core"/>
</dbReference>
<dbReference type="Pfam" id="PF13476">
    <property type="entry name" value="AAA_23"/>
    <property type="match status" value="1"/>
</dbReference>
<keyword evidence="3" id="KW-1003">Cell membrane</keyword>
<evidence type="ECO:0000313" key="9">
    <source>
        <dbReference type="EMBL" id="PAP91714.1"/>
    </source>
</evidence>
<evidence type="ECO:0000256" key="6">
    <source>
        <dbReference type="ARBA" id="ARBA00023065"/>
    </source>
</evidence>
<comment type="caution">
    <text evidence="9">The sequence shown here is derived from an EMBL/GenBank/DDBJ whole genome shotgun (WGS) entry which is preliminary data.</text>
</comment>
<evidence type="ECO:0000313" key="10">
    <source>
        <dbReference type="Proteomes" id="UP000215931"/>
    </source>
</evidence>
<feature type="domain" description="AAA+ ATPase" evidence="8">
    <location>
        <begin position="48"/>
        <end position="226"/>
    </location>
</feature>
<evidence type="ECO:0000259" key="8">
    <source>
        <dbReference type="SMART" id="SM00382"/>
    </source>
</evidence>
<dbReference type="InterPro" id="IPR003593">
    <property type="entry name" value="AAA+_ATPase"/>
</dbReference>
<evidence type="ECO:0000256" key="5">
    <source>
        <dbReference type="ARBA" id="ARBA00023004"/>
    </source>
</evidence>
<evidence type="ECO:0000256" key="4">
    <source>
        <dbReference type="ARBA" id="ARBA00022496"/>
    </source>
</evidence>
<keyword evidence="10" id="KW-1185">Reference proteome</keyword>
<dbReference type="PANTHER" id="PTHR42771:SF2">
    <property type="entry name" value="IRON(3+)-HYDROXAMATE IMPORT ATP-BINDING PROTEIN FHUC"/>
    <property type="match status" value="1"/>
</dbReference>
<dbReference type="Gene3D" id="3.40.50.300">
    <property type="entry name" value="P-loop containing nucleotide triphosphate hydrolases"/>
    <property type="match status" value="2"/>
</dbReference>
<comment type="subcellular location">
    <subcellularLocation>
        <location evidence="1">Cell membrane</location>
        <topology evidence="1">Peripheral membrane protein</topology>
    </subcellularLocation>
</comment>
<keyword evidence="9" id="KW-0067">ATP-binding</keyword>
<reference evidence="9 10" key="1">
    <citation type="submission" date="2017-08" db="EMBL/GenBank/DDBJ databases">
        <title>Mesorhizobium wenxinae sp. nov., a novel rhizobial species isolated from root nodules of chickpea (Cicer arietinum L.).</title>
        <authorList>
            <person name="Zhang J."/>
        </authorList>
    </citation>
    <scope>NUCLEOTIDE SEQUENCE [LARGE SCALE GENOMIC DNA]</scope>
    <source>
        <strain evidence="10">WYCCWR 10019</strain>
    </source>
</reference>
<dbReference type="GO" id="GO:0006826">
    <property type="term" value="P:iron ion transport"/>
    <property type="evidence" value="ECO:0007669"/>
    <property type="project" value="UniProtKB-KW"/>
</dbReference>
<keyword evidence="2" id="KW-0813">Transport</keyword>
<dbReference type="InterPro" id="IPR027417">
    <property type="entry name" value="P-loop_NTPase"/>
</dbReference>
<dbReference type="PANTHER" id="PTHR42771">
    <property type="entry name" value="IRON(3+)-HYDROXAMATE IMPORT ATP-BINDING PROTEIN FHUC"/>
    <property type="match status" value="1"/>
</dbReference>
<dbReference type="EMBL" id="NPKH01000039">
    <property type="protein sequence ID" value="PAP91714.1"/>
    <property type="molecule type" value="Genomic_DNA"/>
</dbReference>
<dbReference type="InterPro" id="IPR038729">
    <property type="entry name" value="Rad50/SbcC_AAA"/>
</dbReference>
<evidence type="ECO:0000256" key="3">
    <source>
        <dbReference type="ARBA" id="ARBA00022475"/>
    </source>
</evidence>
<gene>
    <name evidence="9" type="ORF">CIT31_31265</name>
</gene>
<dbReference type="GO" id="GO:0005886">
    <property type="term" value="C:plasma membrane"/>
    <property type="evidence" value="ECO:0007669"/>
    <property type="project" value="UniProtKB-SubCell"/>
</dbReference>
<evidence type="ECO:0000256" key="7">
    <source>
        <dbReference type="ARBA" id="ARBA00023136"/>
    </source>
</evidence>
<evidence type="ECO:0000256" key="1">
    <source>
        <dbReference type="ARBA" id="ARBA00004202"/>
    </source>
</evidence>
<dbReference type="CDD" id="cd00267">
    <property type="entry name" value="ABC_ATPase"/>
    <property type="match status" value="1"/>
</dbReference>